<feature type="region of interest" description="Disordered" evidence="1">
    <location>
        <begin position="1"/>
        <end position="22"/>
    </location>
</feature>
<keyword evidence="3" id="KW-1185">Reference proteome</keyword>
<dbReference type="RefSeq" id="WP_149758238.1">
    <property type="nucleotide sequence ID" value="NZ_BSPE01000002.1"/>
</dbReference>
<gene>
    <name evidence="2" type="ORF">SAMN04488498_101694</name>
</gene>
<protein>
    <submittedName>
        <fullName evidence="2">Uncharacterized protein</fullName>
    </submittedName>
</protein>
<dbReference type="Proteomes" id="UP000323300">
    <property type="component" value="Unassembled WGS sequence"/>
</dbReference>
<accession>A0A1I3VV38</accession>
<reference evidence="2 3" key="1">
    <citation type="submission" date="2016-10" db="EMBL/GenBank/DDBJ databases">
        <authorList>
            <person name="Varghese N."/>
            <person name="Submissions S."/>
        </authorList>
    </citation>
    <scope>NUCLEOTIDE SEQUENCE [LARGE SCALE GENOMIC DNA]</scope>
    <source>
        <strain evidence="2 3">DSM 21822</strain>
    </source>
</reference>
<dbReference type="AlphaFoldDB" id="A0A1I3VV38"/>
<dbReference type="EMBL" id="FOSL01000001">
    <property type="protein sequence ID" value="SFJ98116.1"/>
    <property type="molecule type" value="Genomic_DNA"/>
</dbReference>
<evidence type="ECO:0000313" key="2">
    <source>
        <dbReference type="EMBL" id="SFJ98116.1"/>
    </source>
</evidence>
<feature type="region of interest" description="Disordered" evidence="1">
    <location>
        <begin position="334"/>
        <end position="404"/>
    </location>
</feature>
<name>A0A1I3VV38_9HYPH</name>
<organism evidence="2 3">
    <name type="scientific">Neomesorhizobium albiziae</name>
    <dbReference type="NCBI Taxonomy" id="335020"/>
    <lineage>
        <taxon>Bacteria</taxon>
        <taxon>Pseudomonadati</taxon>
        <taxon>Pseudomonadota</taxon>
        <taxon>Alphaproteobacteria</taxon>
        <taxon>Hyphomicrobiales</taxon>
        <taxon>Phyllobacteriaceae</taxon>
        <taxon>Neomesorhizobium</taxon>
    </lineage>
</organism>
<proteinExistence type="predicted"/>
<sequence>MTTLAQNRIRKQKGGIGDSWPDHRSNPFIEQLSKINAKGRFRSIHDDFPCGLITETLADLYSLLDESSREKRSWVSNYDPLAALSHEIEEIVRGDRKPADSIFDDQLAHTNFERWKDGQGGRHRILLNATTKAGNLSVRFSPECLSESGRWEHAPEWRDIPLQSGDATQRSRDEVLLIRNVHWLFEGSLSRWNRQGDIDRTEQTYIAAACRAVNMAFWLTVHRLEQRFEVHLGRYIAMLSSTSEALDCLGLELVDALAEHRASVRETIAAFEANSGHSPQSFWDACGSGDALGYVTASKAMRGSFGPSAKLTPSAVERFHRDLRRAIAYGLWSPGLGEQDTPPCEPFEATESESEPQKTEELSAEQRPLPPGRTVRIGLVPVYPLQQPKTPPSRRRSPAQPPDYSRIARYRATEKELALAGVSSVDELVERVNEFVGCGIQFPVTQSDFPNSRKKFDRLTALLAKLTWDRTASNG</sequence>
<evidence type="ECO:0000256" key="1">
    <source>
        <dbReference type="SAM" id="MobiDB-lite"/>
    </source>
</evidence>
<evidence type="ECO:0000313" key="3">
    <source>
        <dbReference type="Proteomes" id="UP000323300"/>
    </source>
</evidence>